<evidence type="ECO:0000256" key="3">
    <source>
        <dbReference type="ARBA" id="ARBA00012664"/>
    </source>
</evidence>
<evidence type="ECO:0000256" key="2">
    <source>
        <dbReference type="ARBA" id="ARBA00007424"/>
    </source>
</evidence>
<comment type="caution">
    <text evidence="9">The sequence shown here is derived from an EMBL/GenBank/DDBJ whole genome shotgun (WGS) entry which is preliminary data.</text>
</comment>
<dbReference type="NCBIfam" id="TIGR00114">
    <property type="entry name" value="lumazine-synth"/>
    <property type="match status" value="1"/>
</dbReference>
<feature type="binding site" evidence="8">
    <location>
        <begin position="85"/>
        <end position="86"/>
    </location>
    <ligand>
        <name>(2S)-2-hydroxy-3-oxobutyl phosphate</name>
        <dbReference type="ChEBI" id="CHEBI:58830"/>
    </ligand>
</feature>
<sequence length="154" mass="16151">MKEVTGKYEAAELKIALVVSRFNELISQKLLDGALDCLQRHNFDEKNGVVAWVPGALELSVVAKQLAASGKYNAVIVLGAVIQGETAHFDIVAAESAKGLTLASLETGVPVVNGVLTTATTEQALARAGVKSGNKGFEAAMTAIEMADLLKQLK</sequence>
<dbReference type="FunFam" id="3.40.50.960:FF:000001">
    <property type="entry name" value="6,7-dimethyl-8-ribityllumazine synthase"/>
    <property type="match status" value="1"/>
</dbReference>
<evidence type="ECO:0000256" key="7">
    <source>
        <dbReference type="ARBA" id="ARBA00072606"/>
    </source>
</evidence>
<organism evidence="9 10">
    <name type="scientific">Termititenax aidoneus</name>
    <dbReference type="NCBI Taxonomy" id="2218524"/>
    <lineage>
        <taxon>Bacteria</taxon>
        <taxon>Bacillati</taxon>
        <taxon>Candidatus Margulisiibacteriota</taxon>
        <taxon>Candidatus Termititenacia</taxon>
        <taxon>Candidatus Termititenacales</taxon>
        <taxon>Candidatus Termititenacaceae</taxon>
        <taxon>Candidatus Termititenax</taxon>
    </lineage>
</organism>
<evidence type="ECO:0000313" key="9">
    <source>
        <dbReference type="EMBL" id="GBR73534.1"/>
    </source>
</evidence>
<dbReference type="Proteomes" id="UP000269352">
    <property type="component" value="Unassembled WGS sequence"/>
</dbReference>
<feature type="binding site" evidence="8">
    <location>
        <position position="22"/>
    </location>
    <ligand>
        <name>5-amino-6-(D-ribitylamino)uracil</name>
        <dbReference type="ChEBI" id="CHEBI:15934"/>
    </ligand>
</feature>
<comment type="function">
    <text evidence="8">Catalyzes the formation of 6,7-dimethyl-8-ribityllumazine by condensation of 5-amino-6-(D-ribitylamino)uracil with 3,4-dihydroxy-2-butanone 4-phosphate. This is the penultimate step in the biosynthesis of riboflavin.</text>
</comment>
<dbReference type="SUPFAM" id="SSF52121">
    <property type="entry name" value="Lumazine synthase"/>
    <property type="match status" value="1"/>
</dbReference>
<feature type="binding site" evidence="8">
    <location>
        <position position="113"/>
    </location>
    <ligand>
        <name>5-amino-6-(D-ribitylamino)uracil</name>
        <dbReference type="ChEBI" id="CHEBI:15934"/>
    </ligand>
</feature>
<protein>
    <recommendedName>
        <fullName evidence="7 8">6,7-dimethyl-8-ribityllumazine synthase</fullName>
        <shortName evidence="8">DMRL synthase</shortName>
        <shortName evidence="8">LS</shortName>
        <shortName evidence="8">Lumazine synthase</shortName>
        <ecNumber evidence="3 8">2.5.1.78</ecNumber>
    </recommendedName>
</protein>
<dbReference type="UniPathway" id="UPA00275">
    <property type="reaction ID" value="UER00404"/>
</dbReference>
<proteinExistence type="inferred from homology"/>
<dbReference type="PANTHER" id="PTHR21058">
    <property type="entry name" value="6,7-DIMETHYL-8-RIBITYLLUMAZINE SYNTHASE DMRL SYNTHASE LUMAZINE SYNTHASE"/>
    <property type="match status" value="1"/>
</dbReference>
<dbReference type="GO" id="GO:0000906">
    <property type="term" value="F:6,7-dimethyl-8-ribityllumazine synthase activity"/>
    <property type="evidence" value="ECO:0007669"/>
    <property type="project" value="UniProtKB-UniRule"/>
</dbReference>
<feature type="binding site" evidence="8">
    <location>
        <position position="127"/>
    </location>
    <ligand>
        <name>(2S)-2-hydroxy-3-oxobutyl phosphate</name>
        <dbReference type="ChEBI" id="CHEBI:58830"/>
    </ligand>
</feature>
<dbReference type="EMBL" id="BGZN01000013">
    <property type="protein sequence ID" value="GBR73534.1"/>
    <property type="molecule type" value="Genomic_DNA"/>
</dbReference>
<reference evidence="9 10" key="1">
    <citation type="journal article" date="2019" name="ISME J.">
        <title>Genome analyses of uncultured TG2/ZB3 bacteria in 'Margulisbacteria' specifically attached to ectosymbiotic spirochetes of protists in the termite gut.</title>
        <authorList>
            <person name="Utami Y.D."/>
            <person name="Kuwahara H."/>
            <person name="Igai K."/>
            <person name="Murakami T."/>
            <person name="Sugaya K."/>
            <person name="Morikawa T."/>
            <person name="Nagura Y."/>
            <person name="Yuki M."/>
            <person name="Deevong P."/>
            <person name="Inoue T."/>
            <person name="Kihara K."/>
            <person name="Lo N."/>
            <person name="Yamada A."/>
            <person name="Ohkuma M."/>
            <person name="Hongoh Y."/>
        </authorList>
    </citation>
    <scope>NUCLEOTIDE SEQUENCE [LARGE SCALE GENOMIC DNA]</scope>
    <source>
        <strain evidence="9">NkOx7-01</strain>
    </source>
</reference>
<feature type="binding site" evidence="8">
    <location>
        <begin position="80"/>
        <end position="82"/>
    </location>
    <ligand>
        <name>5-amino-6-(D-ribitylamino)uracil</name>
        <dbReference type="ChEBI" id="CHEBI:15934"/>
    </ligand>
</feature>
<evidence type="ECO:0000256" key="5">
    <source>
        <dbReference type="ARBA" id="ARBA00022679"/>
    </source>
</evidence>
<feature type="active site" description="Proton donor" evidence="8">
    <location>
        <position position="88"/>
    </location>
</feature>
<evidence type="ECO:0000313" key="10">
    <source>
        <dbReference type="Proteomes" id="UP000269352"/>
    </source>
</evidence>
<feature type="binding site" evidence="8">
    <location>
        <begin position="56"/>
        <end position="58"/>
    </location>
    <ligand>
        <name>5-amino-6-(D-ribitylamino)uracil</name>
        <dbReference type="ChEBI" id="CHEBI:15934"/>
    </ligand>
</feature>
<dbReference type="GO" id="GO:0009231">
    <property type="term" value="P:riboflavin biosynthetic process"/>
    <property type="evidence" value="ECO:0007669"/>
    <property type="project" value="UniProtKB-UniRule"/>
</dbReference>
<dbReference type="InterPro" id="IPR036467">
    <property type="entry name" value="LS/RS_sf"/>
</dbReference>
<keyword evidence="4 8" id="KW-0686">Riboflavin biosynthesis</keyword>
<dbReference type="InterPro" id="IPR034964">
    <property type="entry name" value="LS"/>
</dbReference>
<dbReference type="Pfam" id="PF00885">
    <property type="entry name" value="DMRL_synthase"/>
    <property type="match status" value="1"/>
</dbReference>
<evidence type="ECO:0000256" key="6">
    <source>
        <dbReference type="ARBA" id="ARBA00048785"/>
    </source>
</evidence>
<dbReference type="Gene3D" id="3.40.50.960">
    <property type="entry name" value="Lumazine/riboflavin synthase"/>
    <property type="match status" value="1"/>
</dbReference>
<comment type="similarity">
    <text evidence="2 8">Belongs to the DMRL synthase family.</text>
</comment>
<dbReference type="GO" id="GO:0009349">
    <property type="term" value="C:riboflavin synthase complex"/>
    <property type="evidence" value="ECO:0007669"/>
    <property type="project" value="UniProtKB-UniRule"/>
</dbReference>
<dbReference type="InterPro" id="IPR002180">
    <property type="entry name" value="LS/RS"/>
</dbReference>
<evidence type="ECO:0000256" key="1">
    <source>
        <dbReference type="ARBA" id="ARBA00004917"/>
    </source>
</evidence>
<dbReference type="CDD" id="cd09209">
    <property type="entry name" value="Lumazine_synthase-I"/>
    <property type="match status" value="1"/>
</dbReference>
<comment type="catalytic activity">
    <reaction evidence="6 8">
        <text>(2S)-2-hydroxy-3-oxobutyl phosphate + 5-amino-6-(D-ribitylamino)uracil = 6,7-dimethyl-8-(1-D-ribityl)lumazine + phosphate + 2 H2O + H(+)</text>
        <dbReference type="Rhea" id="RHEA:26152"/>
        <dbReference type="ChEBI" id="CHEBI:15377"/>
        <dbReference type="ChEBI" id="CHEBI:15378"/>
        <dbReference type="ChEBI" id="CHEBI:15934"/>
        <dbReference type="ChEBI" id="CHEBI:43474"/>
        <dbReference type="ChEBI" id="CHEBI:58201"/>
        <dbReference type="ChEBI" id="CHEBI:58830"/>
        <dbReference type="EC" id="2.5.1.78"/>
    </reaction>
</comment>
<keyword evidence="5 8" id="KW-0808">Transferase</keyword>
<dbReference type="PANTHER" id="PTHR21058:SF0">
    <property type="entry name" value="6,7-DIMETHYL-8-RIBITYLLUMAZINE SYNTHASE"/>
    <property type="match status" value="1"/>
</dbReference>
<dbReference type="AlphaFoldDB" id="A0A388TCL9"/>
<dbReference type="HAMAP" id="MF_00178">
    <property type="entry name" value="Lumazine_synth"/>
    <property type="match status" value="1"/>
</dbReference>
<evidence type="ECO:0000256" key="8">
    <source>
        <dbReference type="HAMAP-Rule" id="MF_00178"/>
    </source>
</evidence>
<name>A0A388TCL9_TERA1</name>
<accession>A0A388TCL9</accession>
<gene>
    <name evidence="8 9" type="primary">ribH</name>
    <name evidence="9" type="ORF">NO1_0895</name>
</gene>
<evidence type="ECO:0000256" key="4">
    <source>
        <dbReference type="ARBA" id="ARBA00022619"/>
    </source>
</evidence>
<dbReference type="GO" id="GO:0005829">
    <property type="term" value="C:cytosol"/>
    <property type="evidence" value="ECO:0007669"/>
    <property type="project" value="TreeGrafter"/>
</dbReference>
<comment type="pathway">
    <text evidence="1 8">Cofactor biosynthesis; riboflavin biosynthesis; riboflavin from 2-hydroxy-3-oxobutyl phosphate and 5-amino-6-(D-ribitylamino)uracil: step 1/2.</text>
</comment>
<keyword evidence="10" id="KW-1185">Reference proteome</keyword>
<dbReference type="EC" id="2.5.1.78" evidence="3 8"/>